<evidence type="ECO:0000313" key="2">
    <source>
        <dbReference type="EMBL" id="QDV46002.1"/>
    </source>
</evidence>
<keyword evidence="1" id="KW-1133">Transmembrane helix</keyword>
<evidence type="ECO:0000313" key="3">
    <source>
        <dbReference type="Proteomes" id="UP000319004"/>
    </source>
</evidence>
<dbReference type="AlphaFoldDB" id="A0A518HYT7"/>
<accession>A0A518HYT7</accession>
<protein>
    <submittedName>
        <fullName evidence="2">Uncharacterized protein</fullName>
    </submittedName>
</protein>
<keyword evidence="1" id="KW-0812">Transmembrane</keyword>
<name>A0A518HYT7_9BACT</name>
<organism evidence="2 3">
    <name type="scientific">Stieleria neptunia</name>
    <dbReference type="NCBI Taxonomy" id="2527979"/>
    <lineage>
        <taxon>Bacteria</taxon>
        <taxon>Pseudomonadati</taxon>
        <taxon>Planctomycetota</taxon>
        <taxon>Planctomycetia</taxon>
        <taxon>Pirellulales</taxon>
        <taxon>Pirellulaceae</taxon>
        <taxon>Stieleria</taxon>
    </lineage>
</organism>
<proteinExistence type="predicted"/>
<dbReference type="KEGG" id="snep:Enr13x_59060"/>
<gene>
    <name evidence="2" type="ORF">Enr13x_59060</name>
</gene>
<sequence length="80" mass="9062">MAGRTHGSLAAFYPWVRSAIGGFIQIGNWGLPSGWRFQRRTAARRFESAIQVVGMHSMPYAVTTRSRYSGLIFKLRQRTS</sequence>
<keyword evidence="1" id="KW-0472">Membrane</keyword>
<reference evidence="2 3" key="1">
    <citation type="submission" date="2019-03" db="EMBL/GenBank/DDBJ databases">
        <title>Deep-cultivation of Planctomycetes and their phenomic and genomic characterization uncovers novel biology.</title>
        <authorList>
            <person name="Wiegand S."/>
            <person name="Jogler M."/>
            <person name="Boedeker C."/>
            <person name="Pinto D."/>
            <person name="Vollmers J."/>
            <person name="Rivas-Marin E."/>
            <person name="Kohn T."/>
            <person name="Peeters S.H."/>
            <person name="Heuer A."/>
            <person name="Rast P."/>
            <person name="Oberbeckmann S."/>
            <person name="Bunk B."/>
            <person name="Jeske O."/>
            <person name="Meyerdierks A."/>
            <person name="Storesund J.E."/>
            <person name="Kallscheuer N."/>
            <person name="Luecker S."/>
            <person name="Lage O.M."/>
            <person name="Pohl T."/>
            <person name="Merkel B.J."/>
            <person name="Hornburger P."/>
            <person name="Mueller R.-W."/>
            <person name="Bruemmer F."/>
            <person name="Labrenz M."/>
            <person name="Spormann A.M."/>
            <person name="Op den Camp H."/>
            <person name="Overmann J."/>
            <person name="Amann R."/>
            <person name="Jetten M.S.M."/>
            <person name="Mascher T."/>
            <person name="Medema M.H."/>
            <person name="Devos D.P."/>
            <person name="Kaster A.-K."/>
            <person name="Ovreas L."/>
            <person name="Rohde M."/>
            <person name="Galperin M.Y."/>
            <person name="Jogler C."/>
        </authorList>
    </citation>
    <scope>NUCLEOTIDE SEQUENCE [LARGE SCALE GENOMIC DNA]</scope>
    <source>
        <strain evidence="2 3">Enr13</strain>
    </source>
</reference>
<dbReference type="Proteomes" id="UP000319004">
    <property type="component" value="Chromosome"/>
</dbReference>
<evidence type="ECO:0000256" key="1">
    <source>
        <dbReference type="SAM" id="Phobius"/>
    </source>
</evidence>
<feature type="transmembrane region" description="Helical" evidence="1">
    <location>
        <begin position="12"/>
        <end position="31"/>
    </location>
</feature>
<dbReference type="EMBL" id="CP037423">
    <property type="protein sequence ID" value="QDV46002.1"/>
    <property type="molecule type" value="Genomic_DNA"/>
</dbReference>
<keyword evidence="3" id="KW-1185">Reference proteome</keyword>